<accession>A0ABD3BY11</accession>
<dbReference type="PANTHER" id="PTHR33709">
    <property type="entry name" value="OSJNBA0035M09.9 PROTEIN"/>
    <property type="match status" value="1"/>
</dbReference>
<keyword evidence="1" id="KW-1133">Transmembrane helix</keyword>
<dbReference type="AlphaFoldDB" id="A0ABD3BY11"/>
<feature type="transmembrane region" description="Helical" evidence="1">
    <location>
        <begin position="16"/>
        <end position="38"/>
    </location>
</feature>
<name>A0ABD3BY11_9LAMI</name>
<organism evidence="2 3">
    <name type="scientific">Castilleja foliolosa</name>
    <dbReference type="NCBI Taxonomy" id="1961234"/>
    <lineage>
        <taxon>Eukaryota</taxon>
        <taxon>Viridiplantae</taxon>
        <taxon>Streptophyta</taxon>
        <taxon>Embryophyta</taxon>
        <taxon>Tracheophyta</taxon>
        <taxon>Spermatophyta</taxon>
        <taxon>Magnoliopsida</taxon>
        <taxon>eudicotyledons</taxon>
        <taxon>Gunneridae</taxon>
        <taxon>Pentapetalae</taxon>
        <taxon>asterids</taxon>
        <taxon>lamiids</taxon>
        <taxon>Lamiales</taxon>
        <taxon>Orobanchaceae</taxon>
        <taxon>Pedicularideae</taxon>
        <taxon>Castillejinae</taxon>
        <taxon>Castilleja</taxon>
    </lineage>
</organism>
<proteinExistence type="predicted"/>
<keyword evidence="3" id="KW-1185">Reference proteome</keyword>
<dbReference type="PANTHER" id="PTHR33709:SF4">
    <property type="entry name" value="OS08G0230200 PROTEIN"/>
    <property type="match status" value="1"/>
</dbReference>
<gene>
    <name evidence="2" type="ORF">CASFOL_034187</name>
</gene>
<dbReference type="EMBL" id="JAVIJP010000061">
    <property type="protein sequence ID" value="KAL3621991.1"/>
    <property type="molecule type" value="Genomic_DNA"/>
</dbReference>
<sequence length="73" mass="8508">MGFITGGLIFGVFRDWILLGVVVVLFAMVATVFTWNIFWGRRTITDFIGRYPDVELRTEKDEQSFIVSVFQVW</sequence>
<comment type="caution">
    <text evidence="2">The sequence shown here is derived from an EMBL/GenBank/DDBJ whole genome shotgun (WGS) entry which is preliminary data.</text>
</comment>
<keyword evidence="1" id="KW-0812">Transmembrane</keyword>
<keyword evidence="1" id="KW-0472">Membrane</keyword>
<dbReference type="InterPro" id="IPR040339">
    <property type="entry name" value="At1g16860-like"/>
</dbReference>
<evidence type="ECO:0000313" key="3">
    <source>
        <dbReference type="Proteomes" id="UP001632038"/>
    </source>
</evidence>
<dbReference type="Proteomes" id="UP001632038">
    <property type="component" value="Unassembled WGS sequence"/>
</dbReference>
<evidence type="ECO:0000313" key="2">
    <source>
        <dbReference type="EMBL" id="KAL3621991.1"/>
    </source>
</evidence>
<evidence type="ECO:0000256" key="1">
    <source>
        <dbReference type="SAM" id="Phobius"/>
    </source>
</evidence>
<reference evidence="3" key="1">
    <citation type="journal article" date="2024" name="IScience">
        <title>Strigolactones Initiate the Formation of Haustorium-like Structures in Castilleja.</title>
        <authorList>
            <person name="Buerger M."/>
            <person name="Peterson D."/>
            <person name="Chory J."/>
        </authorList>
    </citation>
    <scope>NUCLEOTIDE SEQUENCE [LARGE SCALE GENOMIC DNA]</scope>
</reference>
<protein>
    <submittedName>
        <fullName evidence="2">Uncharacterized protein</fullName>
    </submittedName>
</protein>